<name>A0ABY9UL80_STRVL</name>
<sequence length="477" mass="51343">MPPTAKDISHDAVVIVPGIMGSSLLDTVSGACVWGLRTSPLRKAWCRRDGMAVLHLSDDERQGRFGRIRATGLLSVPAWAPYLKGLEPYSDLVDAVHAVTADRAAVLEFAYDWRLSVAVNGTLLAEAARRHLTDWRGHPRSRAHADERAARLVFVAHSMGGLVTRAALIHAPDLEPDTRAVVTLGTPFLGSVKAAVILNGDRAEPLPVLPKGRMRALSATLPGVHDLLPAYRCVDTGLDVDRLDPGAVEALGGDRELAEQSQAFRAAQQSAGRPLPAHRALVGVAQPTVQSMSMADGVVRPRFHAFELNGDRELARDRQGIPLRKDRGGDGTVYRDAAHPAAGRAQSVAYVPLQHGALAKNSVALRHVRAVITEHEPELGPPLGDGEVGLDVPDCAAPHVAWWLRLTGVDNPAGIACSVHEAETDRRLMAPRLEWRDDEIGAWVTLPEPGLYRVRVNTGASAPITQLVMAVENDEDD</sequence>
<dbReference type="InterPro" id="IPR029058">
    <property type="entry name" value="AB_hydrolase_fold"/>
</dbReference>
<gene>
    <name evidence="1" type="ORF">RI060_39205</name>
</gene>
<dbReference type="SUPFAM" id="SSF53474">
    <property type="entry name" value="alpha/beta-Hydrolases"/>
    <property type="match status" value="1"/>
</dbReference>
<dbReference type="Pfam" id="PF02450">
    <property type="entry name" value="LCAT"/>
    <property type="match status" value="1"/>
</dbReference>
<protein>
    <recommendedName>
        <fullName evidence="3">Lecithin:cholesterol acyltransferase</fullName>
    </recommendedName>
</protein>
<dbReference type="Gene3D" id="3.40.50.1820">
    <property type="entry name" value="alpha/beta hydrolase"/>
    <property type="match status" value="1"/>
</dbReference>
<reference evidence="1 2" key="1">
    <citation type="submission" date="2023-09" db="EMBL/GenBank/DDBJ databases">
        <title>The genome sequence of Streptomyces anthocyanicus.</title>
        <authorList>
            <person name="Mo P."/>
        </authorList>
    </citation>
    <scope>NUCLEOTIDE SEQUENCE [LARGE SCALE GENOMIC DNA]</scope>
    <source>
        <strain evidence="1 2">JCM 4387</strain>
    </source>
</reference>
<evidence type="ECO:0008006" key="3">
    <source>
        <dbReference type="Google" id="ProtNLM"/>
    </source>
</evidence>
<accession>A0ABY9UL80</accession>
<evidence type="ECO:0000313" key="1">
    <source>
        <dbReference type="EMBL" id="WND23007.1"/>
    </source>
</evidence>
<keyword evidence="2" id="KW-1185">Reference proteome</keyword>
<proteinExistence type="predicted"/>
<evidence type="ECO:0000313" key="2">
    <source>
        <dbReference type="Proteomes" id="UP001249394"/>
    </source>
</evidence>
<dbReference type="InterPro" id="IPR003386">
    <property type="entry name" value="LACT/PDAT_acylTrfase"/>
</dbReference>
<dbReference type="EMBL" id="CP134213">
    <property type="protein sequence ID" value="WND23007.1"/>
    <property type="molecule type" value="Genomic_DNA"/>
</dbReference>
<organism evidence="1 2">
    <name type="scientific">Streptomyces violaceus</name>
    <name type="common">Streptomyces venezuelae</name>
    <dbReference type="NCBI Taxonomy" id="1936"/>
    <lineage>
        <taxon>Bacteria</taxon>
        <taxon>Bacillati</taxon>
        <taxon>Actinomycetota</taxon>
        <taxon>Actinomycetes</taxon>
        <taxon>Kitasatosporales</taxon>
        <taxon>Streptomycetaceae</taxon>
        <taxon>Streptomyces</taxon>
    </lineage>
</organism>
<dbReference type="Proteomes" id="UP001249394">
    <property type="component" value="Chromosome"/>
</dbReference>